<gene>
    <name evidence="1" type="ORF">GCM10008957_52820</name>
</gene>
<dbReference type="Proteomes" id="UP000603865">
    <property type="component" value="Unassembled WGS sequence"/>
</dbReference>
<dbReference type="Pfam" id="PF13565">
    <property type="entry name" value="HTH_32"/>
    <property type="match status" value="1"/>
</dbReference>
<dbReference type="AlphaFoldDB" id="A0A918FGN0"/>
<name>A0A918FGN0_9DEIO</name>
<proteinExistence type="predicted"/>
<reference evidence="1" key="1">
    <citation type="journal article" date="2014" name="Int. J. Syst. Evol. Microbiol.">
        <title>Complete genome sequence of Corynebacterium casei LMG S-19264T (=DSM 44701T), isolated from a smear-ripened cheese.</title>
        <authorList>
            <consortium name="US DOE Joint Genome Institute (JGI-PGF)"/>
            <person name="Walter F."/>
            <person name="Albersmeier A."/>
            <person name="Kalinowski J."/>
            <person name="Ruckert C."/>
        </authorList>
    </citation>
    <scope>NUCLEOTIDE SEQUENCE</scope>
    <source>
        <strain evidence="1">JCM 31311</strain>
    </source>
</reference>
<evidence type="ECO:0000313" key="2">
    <source>
        <dbReference type="Proteomes" id="UP000603865"/>
    </source>
</evidence>
<dbReference type="SUPFAM" id="SSF46689">
    <property type="entry name" value="Homeodomain-like"/>
    <property type="match status" value="1"/>
</dbReference>
<reference evidence="1" key="2">
    <citation type="submission" date="2020-09" db="EMBL/GenBank/DDBJ databases">
        <authorList>
            <person name="Sun Q."/>
            <person name="Ohkuma M."/>
        </authorList>
    </citation>
    <scope>NUCLEOTIDE SEQUENCE</scope>
    <source>
        <strain evidence="1">JCM 31311</strain>
    </source>
</reference>
<comment type="caution">
    <text evidence="1">The sequence shown here is derived from an EMBL/GenBank/DDBJ whole genome shotgun (WGS) entry which is preliminary data.</text>
</comment>
<protein>
    <recommendedName>
        <fullName evidence="3">Helix-turn-helix domain-containing protein</fullName>
    </recommendedName>
</protein>
<accession>A0A918FGN0</accession>
<keyword evidence="2" id="KW-1185">Reference proteome</keyword>
<sequence>MKLKYVVHLNDEQRATLKQVLNAGRAPARKLTHARILLAVDKNGAAHSDLETADFLQVSANTLYRVRRRFVEGGLEHALNHLHPQHLKPHTLNEAAEAHLIALACTHEEGQACLSLRLLADNMVELGHVPKVSHETIRTTLKKMSSSRI</sequence>
<dbReference type="InterPro" id="IPR009057">
    <property type="entry name" value="Homeodomain-like_sf"/>
</dbReference>
<dbReference type="EMBL" id="BMQL01000073">
    <property type="protein sequence ID" value="GGR36565.1"/>
    <property type="molecule type" value="Genomic_DNA"/>
</dbReference>
<evidence type="ECO:0008006" key="3">
    <source>
        <dbReference type="Google" id="ProtNLM"/>
    </source>
</evidence>
<organism evidence="1 2">
    <name type="scientific">Deinococcus ruber</name>
    <dbReference type="NCBI Taxonomy" id="1848197"/>
    <lineage>
        <taxon>Bacteria</taxon>
        <taxon>Thermotogati</taxon>
        <taxon>Deinococcota</taxon>
        <taxon>Deinococci</taxon>
        <taxon>Deinococcales</taxon>
        <taxon>Deinococcaceae</taxon>
        <taxon>Deinococcus</taxon>
    </lineage>
</organism>
<evidence type="ECO:0000313" key="1">
    <source>
        <dbReference type="EMBL" id="GGR36565.1"/>
    </source>
</evidence>